<reference evidence="9 10" key="1">
    <citation type="submission" date="2023-01" db="EMBL/GenBank/DDBJ databases">
        <title>Analysis of 21 Apiospora genomes using comparative genomics revels a genus with tremendous synthesis potential of carbohydrate active enzymes and secondary metabolites.</title>
        <authorList>
            <person name="Sorensen T."/>
        </authorList>
    </citation>
    <scope>NUCLEOTIDE SEQUENCE [LARGE SCALE GENOMIC DNA]</scope>
    <source>
        <strain evidence="9 10">CBS 24483</strain>
    </source>
</reference>
<evidence type="ECO:0000256" key="5">
    <source>
        <dbReference type="ARBA" id="ARBA00023136"/>
    </source>
</evidence>
<keyword evidence="10" id="KW-1185">Reference proteome</keyword>
<dbReference type="Proteomes" id="UP001391051">
    <property type="component" value="Unassembled WGS sequence"/>
</dbReference>
<comment type="subcellular location">
    <subcellularLocation>
        <location evidence="1">Membrane</location>
        <topology evidence="1">Single-pass membrane protein</topology>
    </subcellularLocation>
</comment>
<evidence type="ECO:0000313" key="10">
    <source>
        <dbReference type="Proteomes" id="UP001391051"/>
    </source>
</evidence>
<keyword evidence="3 7" id="KW-0732">Signal</keyword>
<keyword evidence="4" id="KW-1133">Transmembrane helix</keyword>
<organism evidence="9 10">
    <name type="scientific">Apiospora aurea</name>
    <dbReference type="NCBI Taxonomy" id="335848"/>
    <lineage>
        <taxon>Eukaryota</taxon>
        <taxon>Fungi</taxon>
        <taxon>Dikarya</taxon>
        <taxon>Ascomycota</taxon>
        <taxon>Pezizomycotina</taxon>
        <taxon>Sordariomycetes</taxon>
        <taxon>Xylariomycetidae</taxon>
        <taxon>Amphisphaeriales</taxon>
        <taxon>Apiosporaceae</taxon>
        <taxon>Apiospora</taxon>
    </lineage>
</organism>
<evidence type="ECO:0000259" key="8">
    <source>
        <dbReference type="PROSITE" id="PS51212"/>
    </source>
</evidence>
<evidence type="ECO:0000256" key="1">
    <source>
        <dbReference type="ARBA" id="ARBA00004167"/>
    </source>
</evidence>
<keyword evidence="5" id="KW-0472">Membrane</keyword>
<comment type="caution">
    <text evidence="9">The sequence shown here is derived from an EMBL/GenBank/DDBJ whole genome shotgun (WGS) entry which is preliminary data.</text>
</comment>
<dbReference type="RefSeq" id="XP_066693839.1">
    <property type="nucleotide sequence ID" value="XM_066849696.1"/>
</dbReference>
<feature type="signal peptide" evidence="7">
    <location>
        <begin position="1"/>
        <end position="29"/>
    </location>
</feature>
<accession>A0ABR1PVN6</accession>
<evidence type="ECO:0000256" key="2">
    <source>
        <dbReference type="ARBA" id="ARBA00022692"/>
    </source>
</evidence>
<dbReference type="SMART" id="SM00321">
    <property type="entry name" value="WSC"/>
    <property type="match status" value="1"/>
</dbReference>
<dbReference type="InterPro" id="IPR051836">
    <property type="entry name" value="Kremen_rcpt"/>
</dbReference>
<dbReference type="GeneID" id="92082758"/>
<dbReference type="InterPro" id="IPR002889">
    <property type="entry name" value="WSC_carb-bd"/>
</dbReference>
<proteinExistence type="predicted"/>
<feature type="domain" description="WSC" evidence="8">
    <location>
        <begin position="40"/>
        <end position="137"/>
    </location>
</feature>
<gene>
    <name evidence="9" type="ORF">PG986_013474</name>
</gene>
<evidence type="ECO:0000256" key="4">
    <source>
        <dbReference type="ARBA" id="ARBA00022989"/>
    </source>
</evidence>
<keyword evidence="6" id="KW-0325">Glycoprotein</keyword>
<dbReference type="Pfam" id="PF01822">
    <property type="entry name" value="WSC"/>
    <property type="match status" value="1"/>
</dbReference>
<feature type="chain" id="PRO_5046973274" evidence="7">
    <location>
        <begin position="30"/>
        <end position="189"/>
    </location>
</feature>
<dbReference type="PANTHER" id="PTHR24269:SF16">
    <property type="entry name" value="PROTEIN SLG1"/>
    <property type="match status" value="1"/>
</dbReference>
<dbReference type="EMBL" id="JAQQWE010000009">
    <property type="protein sequence ID" value="KAK7941087.1"/>
    <property type="molecule type" value="Genomic_DNA"/>
</dbReference>
<evidence type="ECO:0000256" key="7">
    <source>
        <dbReference type="SAM" id="SignalP"/>
    </source>
</evidence>
<name>A0ABR1PVN6_9PEZI</name>
<evidence type="ECO:0000313" key="9">
    <source>
        <dbReference type="EMBL" id="KAK7941087.1"/>
    </source>
</evidence>
<sequence>MAATMKNPRMAVSFVAILMLALYSSTATATDLAIFNGSSRFVYGGCYLETQGLNGSTSRTLKDESEIKPDQMTVAMCLDFCAKFRFAGLEWSRECWCGNEINLRATQKNDTDCDMACPGDKNIACGGNLRLSVYNSTVPSPASTTFNTPSLTMSPTATNTPGKNAAAMTATVIWAVLFARGMALSLGVL</sequence>
<dbReference type="PANTHER" id="PTHR24269">
    <property type="entry name" value="KREMEN PROTEIN"/>
    <property type="match status" value="1"/>
</dbReference>
<evidence type="ECO:0000256" key="3">
    <source>
        <dbReference type="ARBA" id="ARBA00022729"/>
    </source>
</evidence>
<dbReference type="PROSITE" id="PS51212">
    <property type="entry name" value="WSC"/>
    <property type="match status" value="1"/>
</dbReference>
<evidence type="ECO:0000256" key="6">
    <source>
        <dbReference type="ARBA" id="ARBA00023180"/>
    </source>
</evidence>
<keyword evidence="2" id="KW-0812">Transmembrane</keyword>
<protein>
    <submittedName>
        <fullName evidence="9">WSC domain-containing protein</fullName>
    </submittedName>
</protein>